<dbReference type="OrthoDB" id="166379at2"/>
<dbReference type="AlphaFoldDB" id="A0A1N6TZN2"/>
<keyword evidence="2" id="KW-1185">Reference proteome</keyword>
<reference evidence="1 2" key="1">
    <citation type="submission" date="2017-01" db="EMBL/GenBank/DDBJ databases">
        <authorList>
            <person name="Mah S.A."/>
            <person name="Swanson W.J."/>
            <person name="Moy G.W."/>
            <person name="Vacquier V.D."/>
        </authorList>
    </citation>
    <scope>NUCLEOTIDE SEQUENCE [LARGE SCALE GENOMIC DNA]</scope>
    <source>
        <strain evidence="1 2">ASpG1</strain>
    </source>
</reference>
<proteinExistence type="predicted"/>
<evidence type="ECO:0000313" key="1">
    <source>
        <dbReference type="EMBL" id="SIQ58546.1"/>
    </source>
</evidence>
<dbReference type="EMBL" id="FTMS01000011">
    <property type="protein sequence ID" value="SIQ58546.1"/>
    <property type="molecule type" value="Genomic_DNA"/>
</dbReference>
<organism evidence="1 2">
    <name type="scientific">Alkalispirochaeta americana</name>
    <dbReference type="NCBI Taxonomy" id="159291"/>
    <lineage>
        <taxon>Bacteria</taxon>
        <taxon>Pseudomonadati</taxon>
        <taxon>Spirochaetota</taxon>
        <taxon>Spirochaetia</taxon>
        <taxon>Spirochaetales</taxon>
        <taxon>Spirochaetaceae</taxon>
        <taxon>Alkalispirochaeta</taxon>
    </lineage>
</organism>
<name>A0A1N6TZN2_9SPIO</name>
<dbReference type="RefSeq" id="WP_076489017.1">
    <property type="nucleotide sequence ID" value="NZ_FTMS01000011.1"/>
</dbReference>
<accession>A0A1N6TZN2</accession>
<dbReference type="Proteomes" id="UP000186400">
    <property type="component" value="Unassembled WGS sequence"/>
</dbReference>
<protein>
    <submittedName>
        <fullName evidence="1">Uncharacterized protein</fullName>
    </submittedName>
</protein>
<evidence type="ECO:0000313" key="2">
    <source>
        <dbReference type="Proteomes" id="UP000186400"/>
    </source>
</evidence>
<sequence length="107" mass="11192">MGKRFITARDIDELTERGETELCLDANTVVTDVARERARERGVSLRRGEGVAAQQDAPVSPAAAGSLEAAPADAALAAAVRRAVVAHLGHEPAGLQGVIARILQKRG</sequence>
<dbReference type="STRING" id="159291.SAMN05920897_11144"/>
<gene>
    <name evidence="1" type="ORF">SAMN05920897_11144</name>
</gene>